<dbReference type="InterPro" id="IPR027065">
    <property type="entry name" value="Lon_Prtase"/>
</dbReference>
<dbReference type="InterPro" id="IPR015947">
    <property type="entry name" value="PUA-like_sf"/>
</dbReference>
<feature type="domain" description="Lon N-terminal" evidence="6">
    <location>
        <begin position="3"/>
        <end position="199"/>
    </location>
</feature>
<keyword evidence="3" id="KW-0378">Hydrolase</keyword>
<dbReference type="EMBL" id="CAJFCW020000003">
    <property type="protein sequence ID" value="CAG9107527.1"/>
    <property type="molecule type" value="Genomic_DNA"/>
</dbReference>
<dbReference type="Pfam" id="PF00004">
    <property type="entry name" value="AAA"/>
    <property type="match status" value="1"/>
</dbReference>
<keyword evidence="8" id="KW-1185">Reference proteome</keyword>
<keyword evidence="2" id="KW-0547">Nucleotide-binding</keyword>
<keyword evidence="1" id="KW-0645">Protease</keyword>
<gene>
    <name evidence="7" type="ORF">BOKJ2_LOCUS7024</name>
</gene>
<dbReference type="PROSITE" id="PS51787">
    <property type="entry name" value="LON_N"/>
    <property type="match status" value="1"/>
</dbReference>
<dbReference type="InterPro" id="IPR046336">
    <property type="entry name" value="Lon_prtase_N_sf"/>
</dbReference>
<name>A0A811KNG7_9BILA</name>
<dbReference type="InterPro" id="IPR027417">
    <property type="entry name" value="P-loop_NTPase"/>
</dbReference>
<organism evidence="7 8">
    <name type="scientific">Bursaphelenchus okinawaensis</name>
    <dbReference type="NCBI Taxonomy" id="465554"/>
    <lineage>
        <taxon>Eukaryota</taxon>
        <taxon>Metazoa</taxon>
        <taxon>Ecdysozoa</taxon>
        <taxon>Nematoda</taxon>
        <taxon>Chromadorea</taxon>
        <taxon>Rhabditida</taxon>
        <taxon>Tylenchina</taxon>
        <taxon>Tylenchomorpha</taxon>
        <taxon>Aphelenchoidea</taxon>
        <taxon>Aphelenchoididae</taxon>
        <taxon>Bursaphelenchus</taxon>
    </lineage>
</organism>
<evidence type="ECO:0000256" key="4">
    <source>
        <dbReference type="ARBA" id="ARBA00022825"/>
    </source>
</evidence>
<dbReference type="GO" id="GO:0006508">
    <property type="term" value="P:proteolysis"/>
    <property type="evidence" value="ECO:0007669"/>
    <property type="project" value="UniProtKB-KW"/>
</dbReference>
<dbReference type="GO" id="GO:0004252">
    <property type="term" value="F:serine-type endopeptidase activity"/>
    <property type="evidence" value="ECO:0007669"/>
    <property type="project" value="InterPro"/>
</dbReference>
<dbReference type="InterPro" id="IPR003959">
    <property type="entry name" value="ATPase_AAA_core"/>
</dbReference>
<dbReference type="PANTHER" id="PTHR10046">
    <property type="entry name" value="ATP DEPENDENT LON PROTEASE FAMILY MEMBER"/>
    <property type="match status" value="1"/>
</dbReference>
<dbReference type="OrthoDB" id="2411602at2759"/>
<sequence length="600" mass="66609">MELPVLFVSDGVVYPHAQIKLPIRSKSNFFMIESCLLGKSAFTMVAIVYGTDHPDSEQKFFNICTVAAVEKVVCWSSNNTATQYTLHVRGISRGEIVKHGVPLLELNQIFDPDTPLPEPALIADFLAHLMVLLSFAPANSTRDNLRRVLANKDRDINKIVYLTMALLRMVSYNDQLLFLAENDGLKRMEIALKYAKEAIKAYGSIAPKTSEVPVEENGALVPLGSMQSKRAPAKKRLNELEQMEQELQSCQLPEGTVRDTVMDDFQRLKSLPTGSHDYQVLYGYLKLVSVLPWNKHTEDSCDLEKSRKILDADHEGMADVKKRVLEFLAVKQMKKDVKGPILCLVGPPGVGKTSIAKAIADTLNRRFERIALGGVHDQSAIRGHRRTYVGAMPGRILQAVKQAKTRNPVILLDEVDKMSAGPQGDPAAALLEVLDPAQNHTFQDQYLNLPFDISQVLFVATANDASTIPGPLLDRMELIEMSGYTLSQKVEIAKKFIIPRQLAYHALSPDYLEFSPESLQKIVSRYTREAGVRQLERTVAAVCRWAALKVAQVVNGGAVELDVASNKLNLPIKVKTDNLNEILGVSLYCSRYASTFACFS</sequence>
<keyword evidence="4" id="KW-0720">Serine protease</keyword>
<evidence type="ECO:0000256" key="3">
    <source>
        <dbReference type="ARBA" id="ARBA00022801"/>
    </source>
</evidence>
<evidence type="ECO:0000313" key="8">
    <source>
        <dbReference type="Proteomes" id="UP000614601"/>
    </source>
</evidence>
<dbReference type="EMBL" id="CAJFDH010000003">
    <property type="protein sequence ID" value="CAD5217311.1"/>
    <property type="molecule type" value="Genomic_DNA"/>
</dbReference>
<dbReference type="Gene3D" id="2.30.130.40">
    <property type="entry name" value="LON domain-like"/>
    <property type="match status" value="1"/>
</dbReference>
<proteinExistence type="predicted"/>
<dbReference type="GO" id="GO:0016887">
    <property type="term" value="F:ATP hydrolysis activity"/>
    <property type="evidence" value="ECO:0007669"/>
    <property type="project" value="InterPro"/>
</dbReference>
<dbReference type="InterPro" id="IPR003593">
    <property type="entry name" value="AAA+_ATPase"/>
</dbReference>
<dbReference type="FunFam" id="3.40.50.300:FF:000382">
    <property type="entry name" value="Lon protease homolog 2, peroxisomal"/>
    <property type="match status" value="1"/>
</dbReference>
<evidence type="ECO:0000259" key="6">
    <source>
        <dbReference type="PROSITE" id="PS51787"/>
    </source>
</evidence>
<reference evidence="7" key="1">
    <citation type="submission" date="2020-09" db="EMBL/GenBank/DDBJ databases">
        <authorList>
            <person name="Kikuchi T."/>
        </authorList>
    </citation>
    <scope>NUCLEOTIDE SEQUENCE</scope>
    <source>
        <strain evidence="7">SH1</strain>
    </source>
</reference>
<dbReference type="CDD" id="cd19500">
    <property type="entry name" value="RecA-like_Lon"/>
    <property type="match status" value="1"/>
</dbReference>
<dbReference type="InterPro" id="IPR003111">
    <property type="entry name" value="Lon_prtase_N"/>
</dbReference>
<accession>A0A811KNG7</accession>
<keyword evidence="5" id="KW-0067">ATP-binding</keyword>
<dbReference type="SUPFAM" id="SSF52540">
    <property type="entry name" value="P-loop containing nucleoside triphosphate hydrolases"/>
    <property type="match status" value="1"/>
</dbReference>
<evidence type="ECO:0000256" key="1">
    <source>
        <dbReference type="ARBA" id="ARBA00022670"/>
    </source>
</evidence>
<dbReference type="Proteomes" id="UP000783686">
    <property type="component" value="Unassembled WGS sequence"/>
</dbReference>
<dbReference type="GO" id="GO:0005524">
    <property type="term" value="F:ATP binding"/>
    <property type="evidence" value="ECO:0007669"/>
    <property type="project" value="UniProtKB-KW"/>
</dbReference>
<dbReference type="InterPro" id="IPR054594">
    <property type="entry name" value="Lon_lid"/>
</dbReference>
<comment type="caution">
    <text evidence="7">The sequence shown here is derived from an EMBL/GenBank/DDBJ whole genome shotgun (WGS) entry which is preliminary data.</text>
</comment>
<dbReference type="Gene3D" id="3.40.50.300">
    <property type="entry name" value="P-loop containing nucleotide triphosphate hydrolases"/>
    <property type="match status" value="1"/>
</dbReference>
<protein>
    <recommendedName>
        <fullName evidence="6">Lon N-terminal domain-containing protein</fullName>
    </recommendedName>
</protein>
<dbReference type="Proteomes" id="UP000614601">
    <property type="component" value="Unassembled WGS sequence"/>
</dbReference>
<dbReference type="Pfam" id="PF22667">
    <property type="entry name" value="Lon_lid"/>
    <property type="match status" value="1"/>
</dbReference>
<dbReference type="GO" id="GO:0004176">
    <property type="term" value="F:ATP-dependent peptidase activity"/>
    <property type="evidence" value="ECO:0007669"/>
    <property type="project" value="InterPro"/>
</dbReference>
<dbReference type="SUPFAM" id="SSF88697">
    <property type="entry name" value="PUA domain-like"/>
    <property type="match status" value="1"/>
</dbReference>
<dbReference type="GO" id="GO:0030163">
    <property type="term" value="P:protein catabolic process"/>
    <property type="evidence" value="ECO:0007669"/>
    <property type="project" value="InterPro"/>
</dbReference>
<dbReference type="Pfam" id="PF02190">
    <property type="entry name" value="LON_substr_bdg"/>
    <property type="match status" value="1"/>
</dbReference>
<dbReference type="AlphaFoldDB" id="A0A811KNG7"/>
<evidence type="ECO:0000256" key="2">
    <source>
        <dbReference type="ARBA" id="ARBA00022741"/>
    </source>
</evidence>
<evidence type="ECO:0000256" key="5">
    <source>
        <dbReference type="ARBA" id="ARBA00022840"/>
    </source>
</evidence>
<dbReference type="SMART" id="SM00382">
    <property type="entry name" value="AAA"/>
    <property type="match status" value="1"/>
</dbReference>
<dbReference type="Gene3D" id="1.10.8.60">
    <property type="match status" value="1"/>
</dbReference>
<dbReference type="SMART" id="SM00464">
    <property type="entry name" value="LON"/>
    <property type="match status" value="1"/>
</dbReference>
<evidence type="ECO:0000313" key="7">
    <source>
        <dbReference type="EMBL" id="CAD5217311.1"/>
    </source>
</evidence>